<feature type="non-terminal residue" evidence="2">
    <location>
        <position position="1"/>
    </location>
</feature>
<accession>A0AAI9V0K9</accession>
<dbReference type="EMBL" id="MPDP01000259">
    <property type="protein sequence ID" value="KAK1466511.1"/>
    <property type="molecule type" value="Genomic_DNA"/>
</dbReference>
<evidence type="ECO:0000313" key="3">
    <source>
        <dbReference type="Proteomes" id="UP001239213"/>
    </source>
</evidence>
<keyword evidence="1" id="KW-1133">Transmembrane helix</keyword>
<reference evidence="2" key="1">
    <citation type="submission" date="2016-11" db="EMBL/GenBank/DDBJ databases">
        <title>The genome sequence of Colletotrichum cuscutae.</title>
        <authorList>
            <person name="Baroncelli R."/>
        </authorList>
    </citation>
    <scope>NUCLEOTIDE SEQUENCE</scope>
    <source>
        <strain evidence="2">IMI 304802</strain>
    </source>
</reference>
<dbReference type="AlphaFoldDB" id="A0AAI9V0K9"/>
<gene>
    <name evidence="2" type="ORF">CCUS01_07332</name>
</gene>
<comment type="caution">
    <text evidence="2">The sequence shown here is derived from an EMBL/GenBank/DDBJ whole genome shotgun (WGS) entry which is preliminary data.</text>
</comment>
<keyword evidence="1" id="KW-0472">Membrane</keyword>
<evidence type="ECO:0000256" key="1">
    <source>
        <dbReference type="SAM" id="Phobius"/>
    </source>
</evidence>
<organism evidence="2 3">
    <name type="scientific">Colletotrichum cuscutae</name>
    <dbReference type="NCBI Taxonomy" id="1209917"/>
    <lineage>
        <taxon>Eukaryota</taxon>
        <taxon>Fungi</taxon>
        <taxon>Dikarya</taxon>
        <taxon>Ascomycota</taxon>
        <taxon>Pezizomycotina</taxon>
        <taxon>Sordariomycetes</taxon>
        <taxon>Hypocreomycetidae</taxon>
        <taxon>Glomerellales</taxon>
        <taxon>Glomerellaceae</taxon>
        <taxon>Colletotrichum</taxon>
        <taxon>Colletotrichum acutatum species complex</taxon>
    </lineage>
</organism>
<keyword evidence="1" id="KW-0812">Transmembrane</keyword>
<feature type="transmembrane region" description="Helical" evidence="1">
    <location>
        <begin position="6"/>
        <end position="28"/>
    </location>
</feature>
<evidence type="ECO:0000313" key="2">
    <source>
        <dbReference type="EMBL" id="KAK1466511.1"/>
    </source>
</evidence>
<sequence>SDSNAFSALIIVIRSYIVVEVFLEDLIITYNIDYMPERYNVVIVRPYEYLVTKHNLPGSF</sequence>
<protein>
    <submittedName>
        <fullName evidence="2">Uncharacterized protein</fullName>
    </submittedName>
</protein>
<name>A0AAI9V0K9_9PEZI</name>
<dbReference type="Proteomes" id="UP001239213">
    <property type="component" value="Unassembled WGS sequence"/>
</dbReference>
<keyword evidence="3" id="KW-1185">Reference proteome</keyword>
<proteinExistence type="predicted"/>